<evidence type="ECO:0000313" key="4">
    <source>
        <dbReference type="EMBL" id="MBB5639829.1"/>
    </source>
</evidence>
<dbReference type="RefSeq" id="WP_052542647.1">
    <property type="nucleotide sequence ID" value="NZ_JACHBQ010000001.1"/>
</dbReference>
<dbReference type="OrthoDB" id="3190266at2"/>
<dbReference type="Pfam" id="PF17853">
    <property type="entry name" value="GGDEF_2"/>
    <property type="match status" value="1"/>
</dbReference>
<dbReference type="InterPro" id="IPR051448">
    <property type="entry name" value="CdaR-like_regulators"/>
</dbReference>
<dbReference type="InterPro" id="IPR042070">
    <property type="entry name" value="PucR_C-HTH_sf"/>
</dbReference>
<dbReference type="Gene3D" id="1.10.10.2840">
    <property type="entry name" value="PucR C-terminal helix-turn-helix domain"/>
    <property type="match status" value="1"/>
</dbReference>
<reference evidence="4 5" key="1">
    <citation type="submission" date="2020-08" db="EMBL/GenBank/DDBJ databases">
        <title>Sequencing the genomes of 1000 actinobacteria strains.</title>
        <authorList>
            <person name="Klenk H.-P."/>
        </authorList>
    </citation>
    <scope>NUCLEOTIDE SEQUENCE [LARGE SCALE GENOMIC DNA]</scope>
    <source>
        <strain evidence="4 5">DSM 21065</strain>
    </source>
</reference>
<dbReference type="EMBL" id="JACHBQ010000001">
    <property type="protein sequence ID" value="MBB5639829.1"/>
    <property type="molecule type" value="Genomic_DNA"/>
</dbReference>
<feature type="domain" description="PucR C-terminal helix-turn-helix" evidence="2">
    <location>
        <begin position="471"/>
        <end position="528"/>
    </location>
</feature>
<dbReference type="InterPro" id="IPR025736">
    <property type="entry name" value="PucR_C-HTH_dom"/>
</dbReference>
<evidence type="ECO:0000259" key="3">
    <source>
        <dbReference type="Pfam" id="PF17853"/>
    </source>
</evidence>
<dbReference type="PANTHER" id="PTHR33744:SF17">
    <property type="entry name" value="CONSERVED PROTEIN"/>
    <property type="match status" value="1"/>
</dbReference>
<dbReference type="Proteomes" id="UP000561726">
    <property type="component" value="Unassembled WGS sequence"/>
</dbReference>
<dbReference type="InterPro" id="IPR041522">
    <property type="entry name" value="CdaR_GGDEF"/>
</dbReference>
<evidence type="ECO:0000259" key="2">
    <source>
        <dbReference type="Pfam" id="PF13556"/>
    </source>
</evidence>
<evidence type="ECO:0000256" key="1">
    <source>
        <dbReference type="ARBA" id="ARBA00006754"/>
    </source>
</evidence>
<accession>A0A7W8ZTC6</accession>
<gene>
    <name evidence="4" type="ORF">BJ997_000377</name>
</gene>
<protein>
    <recommendedName>
        <fullName evidence="6">PucR family transcriptional regulator</fullName>
    </recommendedName>
</protein>
<feature type="domain" description="CdaR GGDEF-like" evidence="3">
    <location>
        <begin position="299"/>
        <end position="414"/>
    </location>
</feature>
<organism evidence="4 5">
    <name type="scientific">Cryobacterium roopkundense</name>
    <dbReference type="NCBI Taxonomy" id="1001240"/>
    <lineage>
        <taxon>Bacteria</taxon>
        <taxon>Bacillati</taxon>
        <taxon>Actinomycetota</taxon>
        <taxon>Actinomycetes</taxon>
        <taxon>Micrococcales</taxon>
        <taxon>Microbacteriaceae</taxon>
        <taxon>Cryobacterium</taxon>
    </lineage>
</organism>
<comment type="similarity">
    <text evidence="1">Belongs to the CdaR family.</text>
</comment>
<proteinExistence type="inferred from homology"/>
<evidence type="ECO:0008006" key="6">
    <source>
        <dbReference type="Google" id="ProtNLM"/>
    </source>
</evidence>
<dbReference type="PANTHER" id="PTHR33744">
    <property type="entry name" value="CARBOHYDRATE DIACID REGULATOR"/>
    <property type="match status" value="1"/>
</dbReference>
<name>A0A7W8ZTC6_9MICO</name>
<sequence>MNTIPFEAPRVAVSELLTTLEGSGLHLASSAANRTVALTSPTLFDSMVPFIGRRNGILLGIGVHPEAPDAALVVRGAALRGFDAVVIKSLSLSVETLAAVADASGIALLVVHDDVEWRQLESLLNSTLTSAAEPGSATGLAVGDLFALANAIAALVGGATAIEDLQTRILAYSTLPAQPIDVTRREGILGRQVPDDPDNANAYASVYRSPGALRLPALAPGMPRMAVAIRAGTQPLGSIWVVDENGALDTDAAQALERAADIAALHILRARSAADLVRQRRTELVRRLLEGGEDSRLVAVQLDLDAGGPFAVVAFQPEFGASGEELRLSRLVDLIATQCEAYQHGAECAVNGTTIYAVFSGASAGDTSGLNFMAHRIVERAGGGLRVSVRAAIGSSAAQVAQISRSRRDADLVLMLQTTRTHTSVVASAHDMRSRLMFLELAQVFRDTPRFMSPHARQVLESDERSGTDYAKTLRTYLDGSRDSAVTAARLSVHQNTLRYRLKRCHELFAIDLDNADDTLALWLSLRVIEFD</sequence>
<dbReference type="Pfam" id="PF13556">
    <property type="entry name" value="HTH_30"/>
    <property type="match status" value="1"/>
</dbReference>
<dbReference type="AlphaFoldDB" id="A0A7W8ZTC6"/>
<evidence type="ECO:0000313" key="5">
    <source>
        <dbReference type="Proteomes" id="UP000561726"/>
    </source>
</evidence>
<comment type="caution">
    <text evidence="4">The sequence shown here is derived from an EMBL/GenBank/DDBJ whole genome shotgun (WGS) entry which is preliminary data.</text>
</comment>